<organism evidence="6 7">
    <name type="scientific">Brucella endophytica</name>
    <dbReference type="NCBI Taxonomy" id="1963359"/>
    <lineage>
        <taxon>Bacteria</taxon>
        <taxon>Pseudomonadati</taxon>
        <taxon>Pseudomonadota</taxon>
        <taxon>Alphaproteobacteria</taxon>
        <taxon>Hyphomicrobiales</taxon>
        <taxon>Brucellaceae</taxon>
        <taxon>Brucella/Ochrobactrum group</taxon>
        <taxon>Brucella</taxon>
    </lineage>
</organism>
<evidence type="ECO:0000256" key="5">
    <source>
        <dbReference type="SAM" id="Phobius"/>
    </source>
</evidence>
<feature type="transmembrane region" description="Helical" evidence="5">
    <location>
        <begin position="53"/>
        <end position="71"/>
    </location>
</feature>
<accession>A0A916WID3</accession>
<reference evidence="6" key="2">
    <citation type="submission" date="2020-09" db="EMBL/GenBank/DDBJ databases">
        <authorList>
            <person name="Sun Q."/>
            <person name="Zhou Y."/>
        </authorList>
    </citation>
    <scope>NUCLEOTIDE SEQUENCE</scope>
    <source>
        <strain evidence="6">CGMCC 1.15082</strain>
    </source>
</reference>
<keyword evidence="2 5" id="KW-0812">Transmembrane</keyword>
<dbReference type="EMBL" id="BMHH01000015">
    <property type="protein sequence ID" value="GGB02809.1"/>
    <property type="molecule type" value="Genomic_DNA"/>
</dbReference>
<keyword evidence="1" id="KW-1003">Cell membrane</keyword>
<comment type="caution">
    <text evidence="6">The sequence shown here is derived from an EMBL/GenBank/DDBJ whole genome shotgun (WGS) entry which is preliminary data.</text>
</comment>
<keyword evidence="3 5" id="KW-1133">Transmembrane helix</keyword>
<proteinExistence type="predicted"/>
<evidence type="ECO:0000256" key="4">
    <source>
        <dbReference type="ARBA" id="ARBA00023136"/>
    </source>
</evidence>
<evidence type="ECO:0000256" key="3">
    <source>
        <dbReference type="ARBA" id="ARBA00022989"/>
    </source>
</evidence>
<dbReference type="InterPro" id="IPR012451">
    <property type="entry name" value="DUF1656"/>
</dbReference>
<evidence type="ECO:0000256" key="1">
    <source>
        <dbReference type="ARBA" id="ARBA00022475"/>
    </source>
</evidence>
<gene>
    <name evidence="6" type="ORF">GCM10011491_33680</name>
</gene>
<feature type="transmembrane region" description="Helical" evidence="5">
    <location>
        <begin position="12"/>
        <end position="32"/>
    </location>
</feature>
<name>A0A916WID3_9HYPH</name>
<reference evidence="6" key="1">
    <citation type="journal article" date="2014" name="Int. J. Syst. Evol. Microbiol.">
        <title>Complete genome sequence of Corynebacterium casei LMG S-19264T (=DSM 44701T), isolated from a smear-ripened cheese.</title>
        <authorList>
            <consortium name="US DOE Joint Genome Institute (JGI-PGF)"/>
            <person name="Walter F."/>
            <person name="Albersmeier A."/>
            <person name="Kalinowski J."/>
            <person name="Ruckert C."/>
        </authorList>
    </citation>
    <scope>NUCLEOTIDE SEQUENCE</scope>
    <source>
        <strain evidence="6">CGMCC 1.15082</strain>
    </source>
</reference>
<dbReference type="Proteomes" id="UP000646478">
    <property type="component" value="Unassembled WGS sequence"/>
</dbReference>
<protein>
    <recommendedName>
        <fullName evidence="8">DUF1656 domain-containing protein</fullName>
    </recommendedName>
</protein>
<evidence type="ECO:0000313" key="7">
    <source>
        <dbReference type="Proteomes" id="UP000646478"/>
    </source>
</evidence>
<dbReference type="Pfam" id="PF07869">
    <property type="entry name" value="DUF1656"/>
    <property type="match status" value="1"/>
</dbReference>
<dbReference type="AlphaFoldDB" id="A0A916WID3"/>
<evidence type="ECO:0000313" key="6">
    <source>
        <dbReference type="EMBL" id="GGB02809.1"/>
    </source>
</evidence>
<sequence length="72" mass="8236">MTAMRPELDIYGIYIPTLGVLALLAYFANGLMQRLLARLRFYRFVWHRPLFDAAMYFCILGTAAVLLNGIHA</sequence>
<keyword evidence="4 5" id="KW-0472">Membrane</keyword>
<evidence type="ECO:0000256" key="2">
    <source>
        <dbReference type="ARBA" id="ARBA00022692"/>
    </source>
</evidence>
<keyword evidence="7" id="KW-1185">Reference proteome</keyword>
<evidence type="ECO:0008006" key="8">
    <source>
        <dbReference type="Google" id="ProtNLM"/>
    </source>
</evidence>